<reference evidence="3" key="2">
    <citation type="journal article" date="2018" name="Plant J.">
        <title>The Sorghum bicolor reference genome: improved assembly, gene annotations, a transcriptome atlas, and signatures of genome organization.</title>
        <authorList>
            <person name="McCormick R.F."/>
            <person name="Truong S.K."/>
            <person name="Sreedasyam A."/>
            <person name="Jenkins J."/>
            <person name="Shu S."/>
            <person name="Sims D."/>
            <person name="Kennedy M."/>
            <person name="Amirebrahimi M."/>
            <person name="Weers B.D."/>
            <person name="McKinley B."/>
            <person name="Mattison A."/>
            <person name="Morishige D.T."/>
            <person name="Grimwood J."/>
            <person name="Schmutz J."/>
            <person name="Mullet J.E."/>
        </authorList>
    </citation>
    <scope>NUCLEOTIDE SEQUENCE [LARGE SCALE GENOMIC DNA]</scope>
    <source>
        <strain evidence="3">cv. BTx623</strain>
    </source>
</reference>
<evidence type="ECO:0000313" key="2">
    <source>
        <dbReference type="EMBL" id="OQU91046.1"/>
    </source>
</evidence>
<dbReference type="Gramene" id="OQU91046">
    <property type="protein sequence ID" value="OQU91046"/>
    <property type="gene ID" value="SORBI_3001G101650"/>
</dbReference>
<accession>A0A1Z5S5G4</accession>
<dbReference type="EMBL" id="CM000760">
    <property type="protein sequence ID" value="OQU91046.1"/>
    <property type="molecule type" value="Genomic_DNA"/>
</dbReference>
<feature type="compositionally biased region" description="Basic residues" evidence="1">
    <location>
        <begin position="95"/>
        <end position="107"/>
    </location>
</feature>
<feature type="region of interest" description="Disordered" evidence="1">
    <location>
        <begin position="48"/>
        <end position="107"/>
    </location>
</feature>
<proteinExistence type="predicted"/>
<protein>
    <submittedName>
        <fullName evidence="2">Uncharacterized protein</fullName>
    </submittedName>
</protein>
<organism evidence="2 3">
    <name type="scientific">Sorghum bicolor</name>
    <name type="common">Sorghum</name>
    <name type="synonym">Sorghum vulgare</name>
    <dbReference type="NCBI Taxonomy" id="4558"/>
    <lineage>
        <taxon>Eukaryota</taxon>
        <taxon>Viridiplantae</taxon>
        <taxon>Streptophyta</taxon>
        <taxon>Embryophyta</taxon>
        <taxon>Tracheophyta</taxon>
        <taxon>Spermatophyta</taxon>
        <taxon>Magnoliopsida</taxon>
        <taxon>Liliopsida</taxon>
        <taxon>Poales</taxon>
        <taxon>Poaceae</taxon>
        <taxon>PACMAD clade</taxon>
        <taxon>Panicoideae</taxon>
        <taxon>Andropogonodae</taxon>
        <taxon>Andropogoneae</taxon>
        <taxon>Sorghinae</taxon>
        <taxon>Sorghum</taxon>
    </lineage>
</organism>
<dbReference type="AlphaFoldDB" id="A0A1Z5S5G4"/>
<gene>
    <name evidence="2" type="ORF">SORBI_3001G101650</name>
</gene>
<sequence length="107" mass="11514">MAPSPSGIIIHPEDRGGGHELTGAMVWHAAAAAGADCGAQRGSVCECRRGGAASSSRGRARNTRDRIFDRPRSAPARGAPHAMQCSHPPPLHLGTTRRRRRRRRPYS</sequence>
<evidence type="ECO:0000256" key="1">
    <source>
        <dbReference type="SAM" id="MobiDB-lite"/>
    </source>
</evidence>
<feature type="compositionally biased region" description="Basic and acidic residues" evidence="1">
    <location>
        <begin position="62"/>
        <end position="72"/>
    </location>
</feature>
<name>A0A1Z5S5G4_SORBI</name>
<keyword evidence="3" id="KW-1185">Reference proteome</keyword>
<dbReference type="Proteomes" id="UP000000768">
    <property type="component" value="Chromosome 1"/>
</dbReference>
<dbReference type="InParanoid" id="A0A1Z5S5G4"/>
<evidence type="ECO:0000313" key="3">
    <source>
        <dbReference type="Proteomes" id="UP000000768"/>
    </source>
</evidence>
<reference evidence="2 3" key="1">
    <citation type="journal article" date="2009" name="Nature">
        <title>The Sorghum bicolor genome and the diversification of grasses.</title>
        <authorList>
            <person name="Paterson A.H."/>
            <person name="Bowers J.E."/>
            <person name="Bruggmann R."/>
            <person name="Dubchak I."/>
            <person name="Grimwood J."/>
            <person name="Gundlach H."/>
            <person name="Haberer G."/>
            <person name="Hellsten U."/>
            <person name="Mitros T."/>
            <person name="Poliakov A."/>
            <person name="Schmutz J."/>
            <person name="Spannagl M."/>
            <person name="Tang H."/>
            <person name="Wang X."/>
            <person name="Wicker T."/>
            <person name="Bharti A.K."/>
            <person name="Chapman J."/>
            <person name="Feltus F.A."/>
            <person name="Gowik U."/>
            <person name="Grigoriev I.V."/>
            <person name="Lyons E."/>
            <person name="Maher C.A."/>
            <person name="Martis M."/>
            <person name="Narechania A."/>
            <person name="Otillar R.P."/>
            <person name="Penning B.W."/>
            <person name="Salamov A.A."/>
            <person name="Wang Y."/>
            <person name="Zhang L."/>
            <person name="Carpita N.C."/>
            <person name="Freeling M."/>
            <person name="Gingle A.R."/>
            <person name="Hash C.T."/>
            <person name="Keller B."/>
            <person name="Klein P."/>
            <person name="Kresovich S."/>
            <person name="McCann M.C."/>
            <person name="Ming R."/>
            <person name="Peterson D.G."/>
            <person name="Mehboob-ur-Rahman"/>
            <person name="Ware D."/>
            <person name="Westhoff P."/>
            <person name="Mayer K.F."/>
            <person name="Messing J."/>
            <person name="Rokhsar D.S."/>
        </authorList>
    </citation>
    <scope>NUCLEOTIDE SEQUENCE [LARGE SCALE GENOMIC DNA]</scope>
    <source>
        <strain evidence="3">cv. BTx623</strain>
    </source>
</reference>